<dbReference type="InterPro" id="IPR029499">
    <property type="entry name" value="PduO-typ"/>
</dbReference>
<dbReference type="InterPro" id="IPR036451">
    <property type="entry name" value="CblAdoTrfase-like_sf"/>
</dbReference>
<protein>
    <recommendedName>
        <fullName evidence="4">Corrinoid adenosyltransferase</fullName>
        <ecNumber evidence="4">2.5.1.17</ecNumber>
    </recommendedName>
    <alternativeName>
        <fullName evidence="4">Cob(II)alamin adenosyltransferase</fullName>
    </alternativeName>
    <alternativeName>
        <fullName evidence="4">Cob(II)yrinic acid a,c-diamide adenosyltransferase</fullName>
    </alternativeName>
    <alternativeName>
        <fullName evidence="4">Cobinamide/cobalamin adenosyltransferase</fullName>
    </alternativeName>
</protein>
<comment type="catalytic activity">
    <reaction evidence="4">
        <text>2 cob(II)yrinate a,c diamide + reduced [electron-transfer flavoprotein] + 2 ATP = 2 adenosylcob(III)yrinate a,c-diamide + 2 triphosphate + oxidized [electron-transfer flavoprotein] + 3 H(+)</text>
        <dbReference type="Rhea" id="RHEA:11528"/>
        <dbReference type="Rhea" id="RHEA-COMP:10685"/>
        <dbReference type="Rhea" id="RHEA-COMP:10686"/>
        <dbReference type="ChEBI" id="CHEBI:15378"/>
        <dbReference type="ChEBI" id="CHEBI:18036"/>
        <dbReference type="ChEBI" id="CHEBI:30616"/>
        <dbReference type="ChEBI" id="CHEBI:57692"/>
        <dbReference type="ChEBI" id="CHEBI:58307"/>
        <dbReference type="ChEBI" id="CHEBI:58503"/>
        <dbReference type="ChEBI" id="CHEBI:58537"/>
        <dbReference type="EC" id="2.5.1.17"/>
    </reaction>
</comment>
<dbReference type="UniPathway" id="UPA00148">
    <property type="reaction ID" value="UER00233"/>
</dbReference>
<dbReference type="SUPFAM" id="SSF89028">
    <property type="entry name" value="Cobalamin adenosyltransferase-like"/>
    <property type="match status" value="1"/>
</dbReference>
<evidence type="ECO:0000313" key="8">
    <source>
        <dbReference type="Proteomes" id="UP000078596"/>
    </source>
</evidence>
<dbReference type="GO" id="GO:0008817">
    <property type="term" value="F:corrinoid adenosyltransferase activity"/>
    <property type="evidence" value="ECO:0007669"/>
    <property type="project" value="UniProtKB-UniRule"/>
</dbReference>
<keyword evidence="4" id="KW-0169">Cobalamin biosynthesis</keyword>
<name>A0A191ZF24_9GAMM</name>
<dbReference type="EMBL" id="CP016027">
    <property type="protein sequence ID" value="ANJ66468.1"/>
    <property type="molecule type" value="Genomic_DNA"/>
</dbReference>
<sequence length="209" mass="23009">MSEPDDKHPHTGKNRLSRIVTRTGDAGTSGLADGSRLSKTHPRMQALGDIDECNAQIGLLRAVIDQHPVANEGFTKLDPFLADQQHALFDLGGYLAMGSMATPMQLPSLEQLEEWIRQANTDLPPLKEFILPGGSPSLAQAHVVRVTIRRAERTVWHLVESSADSEADLIVPVAVYLNRLSDALFVLARLLGLWENSVVYWRKKVSPTA</sequence>
<keyword evidence="8" id="KW-1185">Reference proteome</keyword>
<keyword evidence="1 4" id="KW-0808">Transferase</keyword>
<dbReference type="Proteomes" id="UP000078596">
    <property type="component" value="Chromosome"/>
</dbReference>
<evidence type="ECO:0000256" key="4">
    <source>
        <dbReference type="RuleBase" id="RU366026"/>
    </source>
</evidence>
<dbReference type="GO" id="GO:0005524">
    <property type="term" value="F:ATP binding"/>
    <property type="evidence" value="ECO:0007669"/>
    <property type="project" value="UniProtKB-UniRule"/>
</dbReference>
<evidence type="ECO:0000259" key="6">
    <source>
        <dbReference type="Pfam" id="PF01923"/>
    </source>
</evidence>
<dbReference type="RefSeq" id="WP_066098500.1">
    <property type="nucleotide sequence ID" value="NZ_CP016027.1"/>
</dbReference>
<dbReference type="Pfam" id="PF01923">
    <property type="entry name" value="Cob_adeno_trans"/>
    <property type="match status" value="1"/>
</dbReference>
<feature type="region of interest" description="Disordered" evidence="5">
    <location>
        <begin position="1"/>
        <end position="38"/>
    </location>
</feature>
<dbReference type="STRING" id="1860122.A9404_02905"/>
<comment type="similarity">
    <text evidence="4">Belongs to the Cob(I)alamin adenosyltransferase family.</text>
</comment>
<evidence type="ECO:0000256" key="2">
    <source>
        <dbReference type="ARBA" id="ARBA00022741"/>
    </source>
</evidence>
<evidence type="ECO:0000256" key="1">
    <source>
        <dbReference type="ARBA" id="ARBA00022679"/>
    </source>
</evidence>
<dbReference type="PANTHER" id="PTHR12213:SF0">
    <property type="entry name" value="CORRINOID ADENOSYLTRANSFERASE MMAB"/>
    <property type="match status" value="1"/>
</dbReference>
<reference evidence="7 8" key="1">
    <citation type="submission" date="2016-06" db="EMBL/GenBank/DDBJ databases">
        <title>Insight into the functional genes involving in sulfur oxidation in Pearl River water.</title>
        <authorList>
            <person name="Luo J."/>
            <person name="Tan X."/>
            <person name="Lin W."/>
        </authorList>
    </citation>
    <scope>NUCLEOTIDE SEQUENCE [LARGE SCALE GENOMIC DNA]</scope>
    <source>
        <strain evidence="7 8">LS2</strain>
    </source>
</reference>
<accession>A0A191ZF24</accession>
<dbReference type="GO" id="GO:0009236">
    <property type="term" value="P:cobalamin biosynthetic process"/>
    <property type="evidence" value="ECO:0007669"/>
    <property type="project" value="UniProtKB-UniRule"/>
</dbReference>
<evidence type="ECO:0000256" key="5">
    <source>
        <dbReference type="SAM" id="MobiDB-lite"/>
    </source>
</evidence>
<dbReference type="AlphaFoldDB" id="A0A191ZF24"/>
<dbReference type="OrthoDB" id="9778896at2"/>
<dbReference type="NCBIfam" id="TIGR00636">
    <property type="entry name" value="PduO_Nterm"/>
    <property type="match status" value="1"/>
</dbReference>
<dbReference type="KEGG" id="haz:A9404_02905"/>
<keyword evidence="2 4" id="KW-0547">Nucleotide-binding</keyword>
<evidence type="ECO:0000256" key="3">
    <source>
        <dbReference type="ARBA" id="ARBA00022840"/>
    </source>
</evidence>
<gene>
    <name evidence="7" type="ORF">A9404_02905</name>
</gene>
<dbReference type="PANTHER" id="PTHR12213">
    <property type="entry name" value="CORRINOID ADENOSYLTRANSFERASE"/>
    <property type="match status" value="1"/>
</dbReference>
<comment type="catalytic activity">
    <reaction evidence="4">
        <text>2 cob(II)alamin + reduced [electron-transfer flavoprotein] + 2 ATP = 2 adenosylcob(III)alamin + 2 triphosphate + oxidized [electron-transfer flavoprotein] + 3 H(+)</text>
        <dbReference type="Rhea" id="RHEA:28671"/>
        <dbReference type="Rhea" id="RHEA-COMP:10685"/>
        <dbReference type="Rhea" id="RHEA-COMP:10686"/>
        <dbReference type="ChEBI" id="CHEBI:15378"/>
        <dbReference type="ChEBI" id="CHEBI:16304"/>
        <dbReference type="ChEBI" id="CHEBI:18036"/>
        <dbReference type="ChEBI" id="CHEBI:18408"/>
        <dbReference type="ChEBI" id="CHEBI:30616"/>
        <dbReference type="ChEBI" id="CHEBI:57692"/>
        <dbReference type="ChEBI" id="CHEBI:58307"/>
        <dbReference type="EC" id="2.5.1.17"/>
    </reaction>
</comment>
<dbReference type="Gene3D" id="1.20.1200.10">
    <property type="entry name" value="Cobalamin adenosyltransferase-like"/>
    <property type="match status" value="1"/>
</dbReference>
<comment type="pathway">
    <text evidence="4">Cofactor biosynthesis; adenosylcobalamin biosynthesis; adenosylcobalamin from cob(II)yrinate a,c-diamide: step 2/7.</text>
</comment>
<proteinExistence type="inferred from homology"/>
<organism evidence="7 8">
    <name type="scientific">Halothiobacillus diazotrophicus</name>
    <dbReference type="NCBI Taxonomy" id="1860122"/>
    <lineage>
        <taxon>Bacteria</taxon>
        <taxon>Pseudomonadati</taxon>
        <taxon>Pseudomonadota</taxon>
        <taxon>Gammaproteobacteria</taxon>
        <taxon>Chromatiales</taxon>
        <taxon>Halothiobacillaceae</taxon>
        <taxon>Halothiobacillus</taxon>
    </lineage>
</organism>
<dbReference type="InterPro" id="IPR016030">
    <property type="entry name" value="CblAdoTrfase-like"/>
</dbReference>
<dbReference type="EC" id="2.5.1.17" evidence="4"/>
<feature type="domain" description="Cobalamin adenosyltransferase-like" evidence="6">
    <location>
        <begin position="19"/>
        <end position="190"/>
    </location>
</feature>
<evidence type="ECO:0000313" key="7">
    <source>
        <dbReference type="EMBL" id="ANJ66468.1"/>
    </source>
</evidence>
<keyword evidence="3 4" id="KW-0067">ATP-binding</keyword>